<dbReference type="EMBL" id="RWGY01000007">
    <property type="protein sequence ID" value="TVU41336.1"/>
    <property type="molecule type" value="Genomic_DNA"/>
</dbReference>
<gene>
    <name evidence="2" type="ORF">EJB05_14843</name>
</gene>
<keyword evidence="3" id="KW-1185">Reference proteome</keyword>
<feature type="compositionally biased region" description="Low complexity" evidence="1">
    <location>
        <begin position="8"/>
        <end position="20"/>
    </location>
</feature>
<comment type="caution">
    <text evidence="2">The sequence shown here is derived from an EMBL/GenBank/DDBJ whole genome shotgun (WGS) entry which is preliminary data.</text>
</comment>
<evidence type="ECO:0000313" key="2">
    <source>
        <dbReference type="EMBL" id="TVU41336.1"/>
    </source>
</evidence>
<organism evidence="2 3">
    <name type="scientific">Eragrostis curvula</name>
    <name type="common">weeping love grass</name>
    <dbReference type="NCBI Taxonomy" id="38414"/>
    <lineage>
        <taxon>Eukaryota</taxon>
        <taxon>Viridiplantae</taxon>
        <taxon>Streptophyta</taxon>
        <taxon>Embryophyta</taxon>
        <taxon>Tracheophyta</taxon>
        <taxon>Spermatophyta</taxon>
        <taxon>Magnoliopsida</taxon>
        <taxon>Liliopsida</taxon>
        <taxon>Poales</taxon>
        <taxon>Poaceae</taxon>
        <taxon>PACMAD clade</taxon>
        <taxon>Chloridoideae</taxon>
        <taxon>Eragrostideae</taxon>
        <taxon>Eragrostidinae</taxon>
        <taxon>Eragrostis</taxon>
    </lineage>
</organism>
<protein>
    <submittedName>
        <fullName evidence="2">Uncharacterized protein</fullName>
    </submittedName>
</protein>
<dbReference type="Gramene" id="TVU41336">
    <property type="protein sequence ID" value="TVU41336"/>
    <property type="gene ID" value="EJB05_14843"/>
</dbReference>
<evidence type="ECO:0000256" key="1">
    <source>
        <dbReference type="SAM" id="MobiDB-lite"/>
    </source>
</evidence>
<evidence type="ECO:0000313" key="3">
    <source>
        <dbReference type="Proteomes" id="UP000324897"/>
    </source>
</evidence>
<feature type="region of interest" description="Disordered" evidence="1">
    <location>
        <begin position="1"/>
        <end position="24"/>
    </location>
</feature>
<proteinExistence type="predicted"/>
<sequence length="111" mass="12447">MERTSLCSKKSSNSLDPSSSWLGAPTYLVNPAPRAREFFRPIRGAAQQFDSGVAIARGPRGGTEHFSERIEFVEKINTGFVEPKHRAAACKSFDKMRNPVEPRRISEERLP</sequence>
<reference evidence="2 3" key="1">
    <citation type="journal article" date="2019" name="Sci. Rep.">
        <title>A high-quality genome of Eragrostis curvula grass provides insights into Poaceae evolution and supports new strategies to enhance forage quality.</title>
        <authorList>
            <person name="Carballo J."/>
            <person name="Santos B.A.C.M."/>
            <person name="Zappacosta D."/>
            <person name="Garbus I."/>
            <person name="Selva J.P."/>
            <person name="Gallo C.A."/>
            <person name="Diaz A."/>
            <person name="Albertini E."/>
            <person name="Caccamo M."/>
            <person name="Echenique V."/>
        </authorList>
    </citation>
    <scope>NUCLEOTIDE SEQUENCE [LARGE SCALE GENOMIC DNA]</scope>
    <source>
        <strain evidence="3">cv. Victoria</strain>
        <tissue evidence="2">Leaf</tissue>
    </source>
</reference>
<dbReference type="AlphaFoldDB" id="A0A5J9W0A7"/>
<accession>A0A5J9W0A7</accession>
<name>A0A5J9W0A7_9POAL</name>
<dbReference type="Proteomes" id="UP000324897">
    <property type="component" value="Chromosome 4"/>
</dbReference>
<feature type="non-terminal residue" evidence="2">
    <location>
        <position position="1"/>
    </location>
</feature>